<dbReference type="PANTHER" id="PTHR12040">
    <property type="entry name" value="ANTI-SILENCING PROTEIN 1"/>
    <property type="match status" value="1"/>
</dbReference>
<dbReference type="GO" id="GO:0006335">
    <property type="term" value="P:DNA replication-dependent chromatin assembly"/>
    <property type="evidence" value="ECO:0007669"/>
    <property type="project" value="TreeGrafter"/>
</dbReference>
<comment type="similarity">
    <text evidence="2">Belongs to the ASF1 family.</text>
</comment>
<protein>
    <submittedName>
        <fullName evidence="8">Uncharacterized protein</fullName>
    </submittedName>
</protein>
<feature type="region of interest" description="Disordered" evidence="7">
    <location>
        <begin position="153"/>
        <end position="210"/>
    </location>
</feature>
<gene>
    <name evidence="8" type="ORF">CHS0354_012292</name>
</gene>
<dbReference type="Proteomes" id="UP001195483">
    <property type="component" value="Unassembled WGS sequence"/>
</dbReference>
<reference evidence="8" key="3">
    <citation type="submission" date="2023-05" db="EMBL/GenBank/DDBJ databases">
        <authorList>
            <person name="Smith C.H."/>
        </authorList>
    </citation>
    <scope>NUCLEOTIDE SEQUENCE</scope>
    <source>
        <strain evidence="8">CHS0354</strain>
        <tissue evidence="8">Mantle</tissue>
    </source>
</reference>
<keyword evidence="5" id="KW-0143">Chaperone</keyword>
<dbReference type="FunFam" id="2.60.40.1490:FF:000001">
    <property type="entry name" value="Histone chaperone ASF1"/>
    <property type="match status" value="1"/>
</dbReference>
<evidence type="ECO:0000256" key="3">
    <source>
        <dbReference type="ARBA" id="ARBA00023015"/>
    </source>
</evidence>
<dbReference type="GO" id="GO:0000785">
    <property type="term" value="C:chromatin"/>
    <property type="evidence" value="ECO:0007669"/>
    <property type="project" value="TreeGrafter"/>
</dbReference>
<reference evidence="8" key="2">
    <citation type="journal article" date="2021" name="Genome Biol. Evol.">
        <title>Developing a high-quality reference genome for a parasitic bivalve with doubly uniparental inheritance (Bivalvia: Unionida).</title>
        <authorList>
            <person name="Smith C.H."/>
        </authorList>
    </citation>
    <scope>NUCLEOTIDE SEQUENCE</scope>
    <source>
        <strain evidence="8">CHS0354</strain>
        <tissue evidence="8">Mantle</tissue>
    </source>
</reference>
<dbReference type="GO" id="GO:0005634">
    <property type="term" value="C:nucleus"/>
    <property type="evidence" value="ECO:0007669"/>
    <property type="project" value="UniProtKB-SubCell"/>
</dbReference>
<keyword evidence="3" id="KW-0805">Transcription regulation</keyword>
<keyword evidence="9" id="KW-1185">Reference proteome</keyword>
<evidence type="ECO:0000313" key="8">
    <source>
        <dbReference type="EMBL" id="KAK3590718.1"/>
    </source>
</evidence>
<dbReference type="InterPro" id="IPR006818">
    <property type="entry name" value="ASF1-like"/>
</dbReference>
<evidence type="ECO:0000256" key="2">
    <source>
        <dbReference type="ARBA" id="ARBA00006051"/>
    </source>
</evidence>
<dbReference type="EMBL" id="JAEAOA010000747">
    <property type="protein sequence ID" value="KAK3590718.1"/>
    <property type="molecule type" value="Genomic_DNA"/>
</dbReference>
<evidence type="ECO:0000313" key="9">
    <source>
        <dbReference type="Proteomes" id="UP001195483"/>
    </source>
</evidence>
<accession>A0AAE0SFG2</accession>
<dbReference type="SUPFAM" id="SSF101546">
    <property type="entry name" value="ASF1-like"/>
    <property type="match status" value="1"/>
</dbReference>
<comment type="subcellular location">
    <subcellularLocation>
        <location evidence="1">Nucleus</location>
    </subcellularLocation>
</comment>
<organism evidence="8 9">
    <name type="scientific">Potamilus streckersoni</name>
    <dbReference type="NCBI Taxonomy" id="2493646"/>
    <lineage>
        <taxon>Eukaryota</taxon>
        <taxon>Metazoa</taxon>
        <taxon>Spiralia</taxon>
        <taxon>Lophotrochozoa</taxon>
        <taxon>Mollusca</taxon>
        <taxon>Bivalvia</taxon>
        <taxon>Autobranchia</taxon>
        <taxon>Heteroconchia</taxon>
        <taxon>Palaeoheterodonta</taxon>
        <taxon>Unionida</taxon>
        <taxon>Unionoidea</taxon>
        <taxon>Unionidae</taxon>
        <taxon>Ambleminae</taxon>
        <taxon>Lampsilini</taxon>
        <taxon>Potamilus</taxon>
    </lineage>
</organism>
<evidence type="ECO:0000256" key="7">
    <source>
        <dbReference type="SAM" id="MobiDB-lite"/>
    </source>
</evidence>
<keyword evidence="6" id="KW-0539">Nucleus</keyword>
<dbReference type="InterPro" id="IPR036747">
    <property type="entry name" value="ASF1-like_sf"/>
</dbReference>
<evidence type="ECO:0000256" key="4">
    <source>
        <dbReference type="ARBA" id="ARBA00023163"/>
    </source>
</evidence>
<comment type="caution">
    <text evidence="8">The sequence shown here is derived from an EMBL/GenBank/DDBJ whole genome shotgun (WGS) entry which is preliminary data.</text>
</comment>
<dbReference type="Gene3D" id="2.60.40.1490">
    <property type="entry name" value="Histone chaperone ASF1-like"/>
    <property type="match status" value="1"/>
</dbReference>
<reference evidence="8" key="1">
    <citation type="journal article" date="2021" name="Genome Biol. Evol.">
        <title>A High-Quality Reference Genome for a Parasitic Bivalve with Doubly Uniparental Inheritance (Bivalvia: Unionida).</title>
        <authorList>
            <person name="Smith C.H."/>
        </authorList>
    </citation>
    <scope>NUCLEOTIDE SEQUENCE</scope>
    <source>
        <strain evidence="8">CHS0354</strain>
    </source>
</reference>
<dbReference type="Pfam" id="PF04729">
    <property type="entry name" value="ASF1_hist_chap"/>
    <property type="match status" value="1"/>
</dbReference>
<proteinExistence type="inferred from homology"/>
<keyword evidence="4" id="KW-0804">Transcription</keyword>
<evidence type="ECO:0000256" key="1">
    <source>
        <dbReference type="ARBA" id="ARBA00004123"/>
    </source>
</evidence>
<dbReference type="AlphaFoldDB" id="A0AAE0SFG2"/>
<feature type="compositionally biased region" description="Polar residues" evidence="7">
    <location>
        <begin position="158"/>
        <end position="177"/>
    </location>
</feature>
<dbReference type="GO" id="GO:0042393">
    <property type="term" value="F:histone binding"/>
    <property type="evidence" value="ECO:0007669"/>
    <property type="project" value="TreeGrafter"/>
</dbReference>
<dbReference type="PANTHER" id="PTHR12040:SF0">
    <property type="entry name" value="HISTONE CHAPERONE ASF1"/>
    <property type="match status" value="1"/>
</dbReference>
<evidence type="ECO:0000256" key="5">
    <source>
        <dbReference type="ARBA" id="ARBA00023186"/>
    </source>
</evidence>
<name>A0AAE0SFG2_9BIVA</name>
<feature type="compositionally biased region" description="Polar residues" evidence="7">
    <location>
        <begin position="188"/>
        <end position="210"/>
    </location>
</feature>
<evidence type="ECO:0000256" key="6">
    <source>
        <dbReference type="ARBA" id="ARBA00023242"/>
    </source>
</evidence>
<sequence length="210" mass="23645">MSKVNIINVIVLDNPSPFLNPFQFEITFESLEDLPEDLEWKIIYVGSAESMEYDQVLETILVGPVPGGRHMFVFQAGPPDTAKIPVADAVGVTVVLLTCSYRSKEFIRVGYYVNNEYTDPEQKENPPEAPQYDKLQRNILATNPRVTRFKIDWDDNSQENGENVAPSQNTESESNQIVPEFNPDDIQKNNSLTESNNSAMEVEETSISVP</sequence>